<organism evidence="2 3">
    <name type="scientific">Prevotella brunnea</name>
    <dbReference type="NCBI Taxonomy" id="2508867"/>
    <lineage>
        <taxon>Bacteria</taxon>
        <taxon>Pseudomonadati</taxon>
        <taxon>Bacteroidota</taxon>
        <taxon>Bacteroidia</taxon>
        <taxon>Bacteroidales</taxon>
        <taxon>Prevotellaceae</taxon>
        <taxon>Prevotella</taxon>
    </lineage>
</organism>
<sequence>MLEIKVKESLLRNAAEEGMDAFVGVFIDSINSAVNGVLTPENMEKLSSDQITLLGWSYLHDEVMEGGYIQLIYNGYGAFIFENPFARVLREWGLKKLYSHIQHARKAYEKYHERIEVEMTDDEFMALYEQMPQFDESDDEFVLNEEEWTQMIAEYIDEHISNFVIVEKNE</sequence>
<dbReference type="AlphaFoldDB" id="A0A5C8GJL7"/>
<protein>
    <submittedName>
        <fullName evidence="2">DUF4375 domain-containing protein</fullName>
    </submittedName>
</protein>
<name>A0A5C8GJL7_9BACT</name>
<evidence type="ECO:0000313" key="2">
    <source>
        <dbReference type="EMBL" id="TXJ62276.1"/>
    </source>
</evidence>
<dbReference type="EMBL" id="SDIK01000035">
    <property type="protein sequence ID" value="TXJ62276.1"/>
    <property type="molecule type" value="Genomic_DNA"/>
</dbReference>
<dbReference type="Proteomes" id="UP000321612">
    <property type="component" value="Unassembled WGS sequence"/>
</dbReference>
<evidence type="ECO:0000259" key="1">
    <source>
        <dbReference type="Pfam" id="PF14300"/>
    </source>
</evidence>
<gene>
    <name evidence="2" type="ORF">ETF27_05160</name>
</gene>
<dbReference type="OrthoDB" id="8606126at2"/>
<evidence type="ECO:0000313" key="3">
    <source>
        <dbReference type="Proteomes" id="UP000321612"/>
    </source>
</evidence>
<feature type="domain" description="DNA mimic protein DMP19 C-terminal" evidence="1">
    <location>
        <begin position="44"/>
        <end position="159"/>
    </location>
</feature>
<dbReference type="Gene3D" id="1.20.1420.60">
    <property type="match status" value="1"/>
</dbReference>
<dbReference type="Pfam" id="PF14300">
    <property type="entry name" value="DMP19"/>
    <property type="match status" value="1"/>
</dbReference>
<reference evidence="3" key="1">
    <citation type="submission" date="2019-05" db="EMBL/GenBank/DDBJ databases">
        <title>Prevotella brunnea sp. nov., isolated from a wound of a patient.</title>
        <authorList>
            <person name="Buhl M."/>
        </authorList>
    </citation>
    <scope>NUCLEOTIDE SEQUENCE [LARGE SCALE GENOMIC DNA]</scope>
    <source>
        <strain evidence="3">A2672</strain>
    </source>
</reference>
<keyword evidence="3" id="KW-1185">Reference proteome</keyword>
<accession>A0A5C8GJL7</accession>
<dbReference type="RefSeq" id="WP_130828775.1">
    <property type="nucleotide sequence ID" value="NZ_SDIK01000035.1"/>
</dbReference>
<comment type="caution">
    <text evidence="2">The sequence shown here is derived from an EMBL/GenBank/DDBJ whole genome shotgun (WGS) entry which is preliminary data.</text>
</comment>
<proteinExistence type="predicted"/>
<dbReference type="InterPro" id="IPR025402">
    <property type="entry name" value="DMP19_C"/>
</dbReference>